<accession>A0ABS5EDR1</accession>
<evidence type="ECO:0000313" key="2">
    <source>
        <dbReference type="Proteomes" id="UP000698752"/>
    </source>
</evidence>
<gene>
    <name evidence="1" type="ORF">GXW78_05760</name>
</gene>
<proteinExistence type="predicted"/>
<evidence type="ECO:0000313" key="1">
    <source>
        <dbReference type="EMBL" id="MBR0649159.1"/>
    </source>
</evidence>
<dbReference type="RefSeq" id="WP_211866899.1">
    <property type="nucleotide sequence ID" value="NZ_JAAEDI010000005.1"/>
</dbReference>
<reference evidence="2" key="1">
    <citation type="journal article" date="2021" name="Syst. Appl. Microbiol.">
        <title>Roseomonas hellenica sp. nov., isolated from roots of wild-growing Alkanna tinctoria.</title>
        <authorList>
            <person name="Rat A."/>
            <person name="Naranjo H.D."/>
            <person name="Lebbe L."/>
            <person name="Cnockaert M."/>
            <person name="Krigas N."/>
            <person name="Grigoriadou K."/>
            <person name="Maloupa E."/>
            <person name="Willems A."/>
        </authorList>
    </citation>
    <scope>NUCLEOTIDE SEQUENCE [LARGE SCALE GENOMIC DNA]</scope>
    <source>
        <strain evidence="2">LMG 31159</strain>
    </source>
</reference>
<name>A0ABS5EDR1_9PROT</name>
<keyword evidence="2" id="KW-1185">Reference proteome</keyword>
<dbReference type="EMBL" id="JAAEDI010000005">
    <property type="protein sequence ID" value="MBR0649159.1"/>
    <property type="molecule type" value="Genomic_DNA"/>
</dbReference>
<protein>
    <submittedName>
        <fullName evidence="1">Uncharacterized protein</fullName>
    </submittedName>
</protein>
<organism evidence="1 2">
    <name type="scientific">Neoroseomonas terrae</name>
    <dbReference type="NCBI Taxonomy" id="424799"/>
    <lineage>
        <taxon>Bacteria</taxon>
        <taxon>Pseudomonadati</taxon>
        <taxon>Pseudomonadota</taxon>
        <taxon>Alphaproteobacteria</taxon>
        <taxon>Acetobacterales</taxon>
        <taxon>Acetobacteraceae</taxon>
        <taxon>Neoroseomonas</taxon>
    </lineage>
</organism>
<dbReference type="Proteomes" id="UP000698752">
    <property type="component" value="Unassembled WGS sequence"/>
</dbReference>
<comment type="caution">
    <text evidence="1">The sequence shown here is derived from an EMBL/GenBank/DDBJ whole genome shotgun (WGS) entry which is preliminary data.</text>
</comment>
<sequence length="134" mass="13906">MSSLAAFATVRVFDAATRQVVLETAGGSIIDMTAAQRVRSLGAIRQGARVVVEYDANGAVRIAPAARLTAAQATGRIRATVRGVAVGGNNLLLTMSDGTEQEVALDYPPMMAFATRLRPGDEVAVSLARSMDGG</sequence>